<sequence>MPGFRDSPSADLRRRRIERYWKEASYLLEVEVTFSGRHRCLLLPEDGTGAPVVHHALWNTEQKQRNAIGPKTIVAIYDIVSSGLRRSTSPSHNPQGFLAAASDRGACVTSANSKLPAMKAAFESPDIPGYVYLLEHSRASDGGGSKVDRRGIETYLLAQLAAPVHQLPLSIRGNFGYPPPPQPLRVRAQLPCEIRISQICFRRCTLNSRCFREMINRTASKTVEAEAVTALSLWITPPASASSWGFVGPHRGRRPEITMASTPD</sequence>
<name>A0AA40KY93_9HYME</name>
<dbReference type="Proteomes" id="UP001177670">
    <property type="component" value="Unassembled WGS sequence"/>
</dbReference>
<keyword evidence="2" id="KW-1185">Reference proteome</keyword>
<reference evidence="1" key="1">
    <citation type="submission" date="2021-10" db="EMBL/GenBank/DDBJ databases">
        <title>Melipona bicolor Genome sequencing and assembly.</title>
        <authorList>
            <person name="Araujo N.S."/>
            <person name="Arias M.C."/>
        </authorList>
    </citation>
    <scope>NUCLEOTIDE SEQUENCE</scope>
    <source>
        <strain evidence="1">USP_2M_L1-L4_2017</strain>
        <tissue evidence="1">Whole body</tissue>
    </source>
</reference>
<dbReference type="EMBL" id="JAHYIQ010000001">
    <property type="protein sequence ID" value="KAK1137027.1"/>
    <property type="molecule type" value="Genomic_DNA"/>
</dbReference>
<evidence type="ECO:0000313" key="1">
    <source>
        <dbReference type="EMBL" id="KAK1137027.1"/>
    </source>
</evidence>
<organism evidence="1 2">
    <name type="scientific">Melipona bicolor</name>
    <dbReference type="NCBI Taxonomy" id="60889"/>
    <lineage>
        <taxon>Eukaryota</taxon>
        <taxon>Metazoa</taxon>
        <taxon>Ecdysozoa</taxon>
        <taxon>Arthropoda</taxon>
        <taxon>Hexapoda</taxon>
        <taxon>Insecta</taxon>
        <taxon>Pterygota</taxon>
        <taxon>Neoptera</taxon>
        <taxon>Endopterygota</taxon>
        <taxon>Hymenoptera</taxon>
        <taxon>Apocrita</taxon>
        <taxon>Aculeata</taxon>
        <taxon>Apoidea</taxon>
        <taxon>Anthophila</taxon>
        <taxon>Apidae</taxon>
        <taxon>Melipona</taxon>
    </lineage>
</organism>
<gene>
    <name evidence="1" type="ORF">K0M31_001555</name>
</gene>
<evidence type="ECO:0000313" key="2">
    <source>
        <dbReference type="Proteomes" id="UP001177670"/>
    </source>
</evidence>
<proteinExistence type="predicted"/>
<comment type="caution">
    <text evidence="1">The sequence shown here is derived from an EMBL/GenBank/DDBJ whole genome shotgun (WGS) entry which is preliminary data.</text>
</comment>
<dbReference type="AlphaFoldDB" id="A0AA40KY93"/>
<accession>A0AA40KY93</accession>
<protein>
    <submittedName>
        <fullName evidence="1">Uncharacterized protein</fullName>
    </submittedName>
</protein>